<evidence type="ECO:0000259" key="11">
    <source>
        <dbReference type="Pfam" id="PF10377"/>
    </source>
</evidence>
<keyword evidence="7" id="KW-0926">Vacuole</keyword>
<dbReference type="Pfam" id="PF04108">
    <property type="entry name" value="ATG17_like"/>
    <property type="match status" value="1"/>
</dbReference>
<dbReference type="GO" id="GO:0034045">
    <property type="term" value="C:phagophore assembly site membrane"/>
    <property type="evidence" value="ECO:0007669"/>
    <property type="project" value="UniProtKB-SubCell"/>
</dbReference>
<keyword evidence="13" id="KW-1185">Reference proteome</keyword>
<dbReference type="GO" id="GO:0005774">
    <property type="term" value="C:vacuolar membrane"/>
    <property type="evidence" value="ECO:0007669"/>
    <property type="project" value="UniProtKB-SubCell"/>
</dbReference>
<dbReference type="GO" id="GO:0034517">
    <property type="term" value="P:ribophagy"/>
    <property type="evidence" value="ECO:0007669"/>
    <property type="project" value="TreeGrafter"/>
</dbReference>
<comment type="subunit">
    <text evidence="7">Homodimer.</text>
</comment>
<dbReference type="OMA" id="GLRWYLI"/>
<name>A0A165GRD3_XYLHT</name>
<keyword evidence="4 7" id="KW-0653">Protein transport</keyword>
<evidence type="ECO:0000256" key="9">
    <source>
        <dbReference type="SAM" id="MobiDB-lite"/>
    </source>
</evidence>
<feature type="region of interest" description="Disordered" evidence="9">
    <location>
        <begin position="1316"/>
        <end position="1391"/>
    </location>
</feature>
<keyword evidence="5 7" id="KW-0072">Autophagy</keyword>
<sequence>MSLQIYIAHTGDRLQADPVSFTSFDALQTWISKNAPVQPQNQILMSSRGKQVKLQTLLTEKEIFVYDRQYIATAPKGSPGPSIPSTIVPSPFSPTNPPDRLANQNDLQAWKNLFKERRDWTVDLLNKCTSMTNSIHEQRERSSIIYRGINVGVDNLHSHVRSLQQKYADAKAWAEDLLRNHREVIEGWESTLSKLEQIHAKGGFQRVILGRDAPGDEERSAKSGDQDIITLVDFINADAAKKAGSLSSTIIDRFNKRIVELGVVVELIQSESQELHETVSKASSNSVFEIAEESVRLIEDVEVVTRKVSSDYEHVLGLQASSKTISQASKMALLHTRNYLPSLSESAVEIGHMLRQAVEHKNALTESTIRQMQTISAIESMLANVHSQLSSLDLTPDGVSALEYLTQLSRLPLTYGAVLIEAVRRSEWSEKIKIDSSALAEEIASFKEEEERRRRKWLKSMDGFISTDITSGRPIGVELNLQGDEDTGWPSTSREDVNLYIEELQHLGDMEETVKELSQAANSLDRPTRQQTKVAKAFKMGSVHDFGKGSMLMRGDTNNIRGLREEKLKLEEKLKGSESRVRKLEDLLHRQSHISRNASGNLFQASSSPNPEQQLHNFSQNIGNSTRPQDAFSRRSSVSSRRFSANQVPEDKALLQRILNLEAELLAEREHHGELRKEANARTEAEQHIKARIEEATSIKNDLLGNLEAQQREFSDERKLLNEELRKLKHRNEELEDELDRALGSRDNARSGVDQRYRSLEMAVDEAQQGAIDQAKEMQKQIDSQQKEAERLKVENGSIVEAMTRLRAQADELQNQVSDNLRDYEQHLSVLQETFECLTPKDRAPAGFAAILNEVSRLAERAVASIRGLETDLSMVRQDSEMYQERICKAEAERDSLSEKLDKEIQVHFEAQDRLAEEQARTSSLSACLEDERNELQNLRSKFADGETGSETLKARILAEEQKVADLSEKLAVAEAHSVHLNEETSLWRRRAEEGNQQLHLLKSRLNGRTSRAKHLSQRLYSHNERLGQLLESLGFSVTRRDNSIVIQRVPRSSSAAASTNDLEASRNPSLSRSIPAMLPWQDEGELDLLAWMQAEDAQDESTQFQAFLQSIDRFDLIVFSEVITKRIKETEHLARKWQRETRSYRDKAHRAQAEAHGKIAFRSFKEGDLALFLPTRNQATRPWAAFNVGAPHYFLREQDSHKLSSRDWLLARISRVEERIVDLSKSMGGAATSTTAGSDRRSIGETSEGAISFDDENPFELSDGLRWYLLDAYEEKPGAPTTPGLGKSTVASAHVDAKGSIGIKKPAISGGVTKTLSKSLDSRRSSSTSKRSVIAPISAAGPSSAEPSRGNTLGGPQADNASSRDPDTLETAAKGGGGIQEVRNDLLWGP</sequence>
<gene>
    <name evidence="12" type="ORF">L228DRAFT_210734</name>
</gene>
<protein>
    <recommendedName>
        <fullName evidence="2 7">Autophagy-related protein 11</fullName>
    </recommendedName>
</protein>
<comment type="subcellular location">
    <subcellularLocation>
        <location evidence="7">Preautophagosomal structure membrane</location>
        <topology evidence="7">Peripheral membrane protein</topology>
    </subcellularLocation>
    <subcellularLocation>
        <location evidence="7">Vacuole membrane</location>
        <topology evidence="7">Peripheral membrane protein</topology>
    </subcellularLocation>
    <text evidence="7">During pexophagy, accumulates in the vacuolar membrane region, where the peroxisomes contact the vacuole.</text>
</comment>
<comment type="function">
    <text evidence="7">Involved in cytoplasm to vacuole transport (Cvt), pexophagy, mitophagy and nucleophagy. Recruits mitochondria for their selective degradation via autophagy (mitophagy) during starvation. Works as scaffold proteins that recruit ATG proteins to the pre-autophagosome (PAS), the site of vesicle/autophagosome formation. Required for the Cvt vesicles completion.</text>
</comment>
<evidence type="ECO:0000256" key="6">
    <source>
        <dbReference type="ARBA" id="ARBA00023054"/>
    </source>
</evidence>
<evidence type="ECO:0000256" key="7">
    <source>
        <dbReference type="RuleBase" id="RU367075"/>
    </source>
</evidence>
<evidence type="ECO:0000256" key="3">
    <source>
        <dbReference type="ARBA" id="ARBA00022448"/>
    </source>
</evidence>
<feature type="coiled-coil region" evidence="8">
    <location>
        <begin position="693"/>
        <end position="823"/>
    </location>
</feature>
<evidence type="ECO:0000256" key="1">
    <source>
        <dbReference type="ARBA" id="ARBA00009729"/>
    </source>
</evidence>
<feature type="domain" description="Autophagy-related protein 11 C-terminal" evidence="11">
    <location>
        <begin position="1122"/>
        <end position="1274"/>
    </location>
</feature>
<organism evidence="12 13">
    <name type="scientific">Xylona heveae (strain CBS 132557 / TC161)</name>
    <dbReference type="NCBI Taxonomy" id="1328760"/>
    <lineage>
        <taxon>Eukaryota</taxon>
        <taxon>Fungi</taxon>
        <taxon>Dikarya</taxon>
        <taxon>Ascomycota</taxon>
        <taxon>Pezizomycotina</taxon>
        <taxon>Xylonomycetes</taxon>
        <taxon>Xylonales</taxon>
        <taxon>Xylonaceae</taxon>
        <taxon>Xylona</taxon>
    </lineage>
</organism>
<feature type="coiled-coil region" evidence="8">
    <location>
        <begin position="553"/>
        <end position="587"/>
    </location>
</feature>
<dbReference type="GO" id="GO:0000045">
    <property type="term" value="P:autophagosome assembly"/>
    <property type="evidence" value="ECO:0007669"/>
    <property type="project" value="UniProtKB-UniRule"/>
</dbReference>
<feature type="domain" description="Autophagy protein ATG17-like" evidence="10">
    <location>
        <begin position="101"/>
        <end position="464"/>
    </location>
</feature>
<dbReference type="FunCoup" id="A0A165GRD3">
    <property type="interactions" value="137"/>
</dbReference>
<comment type="similarity">
    <text evidence="1 7">Belongs to the ATG11 family.</text>
</comment>
<evidence type="ECO:0000256" key="4">
    <source>
        <dbReference type="ARBA" id="ARBA00022927"/>
    </source>
</evidence>
<dbReference type="GO" id="GO:1903599">
    <property type="term" value="P:positive regulation of autophagy of mitochondrion"/>
    <property type="evidence" value="ECO:0007669"/>
    <property type="project" value="UniProtKB-UniRule"/>
</dbReference>
<dbReference type="GO" id="GO:0019901">
    <property type="term" value="F:protein kinase binding"/>
    <property type="evidence" value="ECO:0007669"/>
    <property type="project" value="TreeGrafter"/>
</dbReference>
<accession>A0A165GRD3</accession>
<dbReference type="InterPro" id="IPR040040">
    <property type="entry name" value="ATG11"/>
</dbReference>
<dbReference type="OrthoDB" id="447953at2759"/>
<evidence type="ECO:0000259" key="10">
    <source>
        <dbReference type="Pfam" id="PF04108"/>
    </source>
</evidence>
<dbReference type="RefSeq" id="XP_018188054.1">
    <property type="nucleotide sequence ID" value="XM_018329864.1"/>
</dbReference>
<dbReference type="GO" id="GO:0060090">
    <property type="term" value="F:molecular adaptor activity"/>
    <property type="evidence" value="ECO:0007669"/>
    <property type="project" value="TreeGrafter"/>
</dbReference>
<dbReference type="InParanoid" id="A0A165GRD3"/>
<dbReference type="GO" id="GO:0000422">
    <property type="term" value="P:autophagy of mitochondrion"/>
    <property type="evidence" value="ECO:0007669"/>
    <property type="project" value="TreeGrafter"/>
</dbReference>
<feature type="compositionally biased region" description="Low complexity" evidence="9">
    <location>
        <begin position="634"/>
        <end position="644"/>
    </location>
</feature>
<dbReference type="GO" id="GO:1990316">
    <property type="term" value="C:Atg1/ULK1 kinase complex"/>
    <property type="evidence" value="ECO:0007669"/>
    <property type="project" value="TreeGrafter"/>
</dbReference>
<evidence type="ECO:0000256" key="2">
    <source>
        <dbReference type="ARBA" id="ARBA00013804"/>
    </source>
</evidence>
<evidence type="ECO:0000256" key="5">
    <source>
        <dbReference type="ARBA" id="ARBA00023006"/>
    </source>
</evidence>
<keyword evidence="7" id="KW-0472">Membrane</keyword>
<dbReference type="InterPro" id="IPR019460">
    <property type="entry name" value="Atg11_C"/>
</dbReference>
<dbReference type="GO" id="GO:0015031">
    <property type="term" value="P:protein transport"/>
    <property type="evidence" value="ECO:0007669"/>
    <property type="project" value="UniProtKB-KW"/>
</dbReference>
<dbReference type="GeneID" id="28895001"/>
<feature type="region of interest" description="Disordered" evidence="9">
    <location>
        <begin position="1228"/>
        <end position="1257"/>
    </location>
</feature>
<reference evidence="12 13" key="1">
    <citation type="journal article" date="2016" name="Fungal Biol.">
        <title>The genome of Xylona heveae provides a window into fungal endophytism.</title>
        <authorList>
            <person name="Gazis R."/>
            <person name="Kuo A."/>
            <person name="Riley R."/>
            <person name="LaButti K."/>
            <person name="Lipzen A."/>
            <person name="Lin J."/>
            <person name="Amirebrahimi M."/>
            <person name="Hesse C.N."/>
            <person name="Spatafora J.W."/>
            <person name="Henrissat B."/>
            <person name="Hainaut M."/>
            <person name="Grigoriev I.V."/>
            <person name="Hibbett D.S."/>
        </authorList>
    </citation>
    <scope>NUCLEOTIDE SEQUENCE [LARGE SCALE GENOMIC DNA]</scope>
    <source>
        <strain evidence="12 13">TC161</strain>
    </source>
</reference>
<keyword evidence="6 8" id="KW-0175">Coiled coil</keyword>
<dbReference type="STRING" id="1328760.A0A165GRD3"/>
<dbReference type="EMBL" id="KV407458">
    <property type="protein sequence ID" value="KZF22499.1"/>
    <property type="molecule type" value="Genomic_DNA"/>
</dbReference>
<dbReference type="GO" id="GO:0061709">
    <property type="term" value="P:reticulophagy"/>
    <property type="evidence" value="ECO:0007669"/>
    <property type="project" value="TreeGrafter"/>
</dbReference>
<evidence type="ECO:0000313" key="13">
    <source>
        <dbReference type="Proteomes" id="UP000076632"/>
    </source>
</evidence>
<feature type="compositionally biased region" description="Polar residues" evidence="9">
    <location>
        <begin position="604"/>
        <end position="628"/>
    </location>
</feature>
<dbReference type="PANTHER" id="PTHR13222">
    <property type="entry name" value="RB1-INDUCIBLE COILED-COIL"/>
    <property type="match status" value="1"/>
</dbReference>
<dbReference type="GO" id="GO:0034727">
    <property type="term" value="P:piecemeal microautophagy of the nucleus"/>
    <property type="evidence" value="ECO:0007669"/>
    <property type="project" value="TreeGrafter"/>
</dbReference>
<feature type="region of interest" description="Disordered" evidence="9">
    <location>
        <begin position="604"/>
        <end position="644"/>
    </location>
</feature>
<dbReference type="PANTHER" id="PTHR13222:SF1">
    <property type="entry name" value="RB1-INDUCIBLE COILED-COIL PROTEIN 1"/>
    <property type="match status" value="1"/>
</dbReference>
<feature type="coiled-coil region" evidence="8">
    <location>
        <begin position="950"/>
        <end position="977"/>
    </location>
</feature>
<dbReference type="Proteomes" id="UP000076632">
    <property type="component" value="Unassembled WGS sequence"/>
</dbReference>
<dbReference type="InterPro" id="IPR045326">
    <property type="entry name" value="ATG17-like_dom"/>
</dbReference>
<evidence type="ECO:0000256" key="8">
    <source>
        <dbReference type="SAM" id="Coils"/>
    </source>
</evidence>
<proteinExistence type="inferred from homology"/>
<keyword evidence="3 7" id="KW-0813">Transport</keyword>
<evidence type="ECO:0000313" key="12">
    <source>
        <dbReference type="EMBL" id="KZF22499.1"/>
    </source>
</evidence>
<dbReference type="Pfam" id="PF10377">
    <property type="entry name" value="ATG11"/>
    <property type="match status" value="1"/>
</dbReference>
<feature type="compositionally biased region" description="Low complexity" evidence="9">
    <location>
        <begin position="1316"/>
        <end position="1349"/>
    </location>
</feature>